<evidence type="ECO:0000259" key="3">
    <source>
        <dbReference type="Pfam" id="PF17782"/>
    </source>
</evidence>
<evidence type="ECO:0000313" key="5">
    <source>
        <dbReference type="Proteomes" id="UP001375370"/>
    </source>
</evidence>
<name>A0ABZ2J2U9_9CHLR</name>
<dbReference type="RefSeq" id="WP_338737380.1">
    <property type="nucleotide sequence ID" value="NZ_CP146612.1"/>
</dbReference>
<sequence>MNNYSNKAWHIGFSMIPGVGRARIALLENYFGNLYEAWRANIEEFSKVGLDTATVQSIASWRPKIEPERELEKANESGVEVLIPADSGYPERLKEIYEHPIILYVKGTLEPSDAISIAIVGTRKPTIYGRQVTEELTANLAGCGLTICSGLARGVDTLAHQTALKNNGRTLAVLGSGINVVYPSENRELAKRIVESGALISEYPINSGPKAENFPRRNRIISGLTLGTLVTEAGNSSGASITAEFALEQNREVFAVPGSILSAQSRGTNKLIQQGAKLVREAADILGELNLRSVISQLDFKEIVPENEAETLILSNLSPEAKHIDEVCRASGMSISLVSSTLAVMELKGLVRQCGGMHYALFGK</sequence>
<protein>
    <submittedName>
        <fullName evidence="4">DNA-processing protein DprA</fullName>
    </submittedName>
</protein>
<dbReference type="Proteomes" id="UP001375370">
    <property type="component" value="Chromosome"/>
</dbReference>
<dbReference type="PANTHER" id="PTHR43022:SF1">
    <property type="entry name" value="PROTEIN SMF"/>
    <property type="match status" value="1"/>
</dbReference>
<organism evidence="4 5">
    <name type="scientific">Candidatus Dehalogenimonas loeffleri</name>
    <dbReference type="NCBI Taxonomy" id="3127115"/>
    <lineage>
        <taxon>Bacteria</taxon>
        <taxon>Bacillati</taxon>
        <taxon>Chloroflexota</taxon>
        <taxon>Dehalococcoidia</taxon>
        <taxon>Dehalococcoidales</taxon>
        <taxon>Dehalococcoidaceae</taxon>
        <taxon>Dehalogenimonas</taxon>
    </lineage>
</organism>
<dbReference type="Gene3D" id="3.40.50.450">
    <property type="match status" value="1"/>
</dbReference>
<dbReference type="InterPro" id="IPR041614">
    <property type="entry name" value="DprA_WH"/>
</dbReference>
<feature type="domain" description="Smf/DprA SLOG" evidence="2">
    <location>
        <begin position="81"/>
        <end position="289"/>
    </location>
</feature>
<evidence type="ECO:0000256" key="1">
    <source>
        <dbReference type="ARBA" id="ARBA00006525"/>
    </source>
</evidence>
<dbReference type="InterPro" id="IPR057666">
    <property type="entry name" value="DrpA_SLOG"/>
</dbReference>
<proteinExistence type="inferred from homology"/>
<reference evidence="4 5" key="1">
    <citation type="submission" date="2024-03" db="EMBL/GenBank/DDBJ databases">
        <title>A Dehalogenimonas Isolated from Estuarine Sediments Dihaloeliminates Chlorinated Alkanes.</title>
        <authorList>
            <person name="Yang Y."/>
            <person name="Wang H."/>
        </authorList>
    </citation>
    <scope>NUCLEOTIDE SEQUENCE [LARGE SCALE GENOMIC DNA]</scope>
    <source>
        <strain evidence="4 5">W</strain>
    </source>
</reference>
<comment type="similarity">
    <text evidence="1">Belongs to the DprA/Smf family.</text>
</comment>
<dbReference type="SUPFAM" id="SSF102405">
    <property type="entry name" value="MCP/YpsA-like"/>
    <property type="match status" value="1"/>
</dbReference>
<evidence type="ECO:0000313" key="4">
    <source>
        <dbReference type="EMBL" id="WWX25240.1"/>
    </source>
</evidence>
<gene>
    <name evidence="4" type="primary">dprA</name>
    <name evidence="4" type="ORF">V8247_08275</name>
</gene>
<dbReference type="InterPro" id="IPR036388">
    <property type="entry name" value="WH-like_DNA-bd_sf"/>
</dbReference>
<dbReference type="SUPFAM" id="SSF47781">
    <property type="entry name" value="RuvA domain 2-like"/>
    <property type="match status" value="1"/>
</dbReference>
<dbReference type="InterPro" id="IPR003488">
    <property type="entry name" value="DprA"/>
</dbReference>
<keyword evidence="5" id="KW-1185">Reference proteome</keyword>
<dbReference type="PANTHER" id="PTHR43022">
    <property type="entry name" value="PROTEIN SMF"/>
    <property type="match status" value="1"/>
</dbReference>
<dbReference type="InterPro" id="IPR010994">
    <property type="entry name" value="RuvA_2-like"/>
</dbReference>
<dbReference type="NCBIfam" id="TIGR00732">
    <property type="entry name" value="dprA"/>
    <property type="match status" value="1"/>
</dbReference>
<dbReference type="Pfam" id="PF02481">
    <property type="entry name" value="DNA_processg_A"/>
    <property type="match status" value="1"/>
</dbReference>
<evidence type="ECO:0000259" key="2">
    <source>
        <dbReference type="Pfam" id="PF02481"/>
    </source>
</evidence>
<feature type="domain" description="DprA winged helix" evidence="3">
    <location>
        <begin position="306"/>
        <end position="356"/>
    </location>
</feature>
<dbReference type="EMBL" id="CP146612">
    <property type="protein sequence ID" value="WWX25240.1"/>
    <property type="molecule type" value="Genomic_DNA"/>
</dbReference>
<dbReference type="Pfam" id="PF17782">
    <property type="entry name" value="WHD_DprA"/>
    <property type="match status" value="1"/>
</dbReference>
<dbReference type="Gene3D" id="1.10.10.10">
    <property type="entry name" value="Winged helix-like DNA-binding domain superfamily/Winged helix DNA-binding domain"/>
    <property type="match status" value="1"/>
</dbReference>
<accession>A0ABZ2J2U9</accession>